<sequence>MPDGEINYITKNCDTSDEITQMEQHNGMRSFVVTVNDNGKIEVNPKNQEEFCQQSNCNHKAKKRLGKGKQRIRIALIEEDATGSSDVEQDENGSIVSIDAQSFDAMHDRFVKIYNKNVRGKPSFVVLEDALMRKRIEDTLQNHFDSTTCHHHQQQHCHAQQQTSPCDIGAHTGSQTDEFLLQCAMRSRLPGHSRGCQATDHTYNKVELSHNASSSSSRKHLQVPSLRRLNQLRSLPFNNSTLSSATLAAPVVSAPHVTITVSPPSTANMPVIMQAQQQPLQQQQIQQQQQLLLPAATHSYCNCFSNLQPCISNSCNNCCLPQPVKSNYCLPATNTCFLQPQQQQHQQQYPAMTTTYGNCTSNCCLLGPTLAQTTLGYGPTMSEQCSHNILETLSPQQCQDCPAANWPTQICNHCQYYPMSNLNMADFGRVHYASCPMQEQAPQQGPQQQQAQPAQQQQPAPHQQLLQQQRLEQQPDQLLKIQTQHQQSQQQQRKKQLENKSASQNPSEQLSKKLVEETLAASAAKLDKIAKKVRYKLSGTAASNKLYMARFGRTCLILKPNICSMPPRLLTKPISRCTSVSALPQKNIEK</sequence>
<organism evidence="2 3">
    <name type="scientific">Drosophila albomicans</name>
    <name type="common">Fruit fly</name>
    <dbReference type="NCBI Taxonomy" id="7291"/>
    <lineage>
        <taxon>Eukaryota</taxon>
        <taxon>Metazoa</taxon>
        <taxon>Ecdysozoa</taxon>
        <taxon>Arthropoda</taxon>
        <taxon>Hexapoda</taxon>
        <taxon>Insecta</taxon>
        <taxon>Pterygota</taxon>
        <taxon>Neoptera</taxon>
        <taxon>Endopterygota</taxon>
        <taxon>Diptera</taxon>
        <taxon>Brachycera</taxon>
        <taxon>Muscomorpha</taxon>
        <taxon>Ephydroidea</taxon>
        <taxon>Drosophilidae</taxon>
        <taxon>Drosophila</taxon>
    </lineage>
</organism>
<dbReference type="Proteomes" id="UP000515160">
    <property type="component" value="Chromosome 3"/>
</dbReference>
<feature type="region of interest" description="Disordered" evidence="1">
    <location>
        <begin position="480"/>
        <end position="511"/>
    </location>
</feature>
<evidence type="ECO:0000313" key="2">
    <source>
        <dbReference type="Proteomes" id="UP000515160"/>
    </source>
</evidence>
<protein>
    <submittedName>
        <fullName evidence="3">Uncharacterized protein LOC117567032</fullName>
    </submittedName>
</protein>
<feature type="compositionally biased region" description="Polar residues" evidence="1">
    <location>
        <begin position="499"/>
        <end position="509"/>
    </location>
</feature>
<feature type="compositionally biased region" description="Low complexity" evidence="1">
    <location>
        <begin position="480"/>
        <end position="491"/>
    </location>
</feature>
<reference evidence="3" key="1">
    <citation type="submission" date="2025-08" db="UniProtKB">
        <authorList>
            <consortium name="RefSeq"/>
        </authorList>
    </citation>
    <scope>IDENTIFICATION</scope>
    <source>
        <strain evidence="3">15112-1751.03</strain>
        <tissue evidence="3">Whole Adult</tissue>
    </source>
</reference>
<proteinExistence type="predicted"/>
<evidence type="ECO:0000313" key="3">
    <source>
        <dbReference type="RefSeq" id="XP_034102626.1"/>
    </source>
</evidence>
<keyword evidence="2" id="KW-1185">Reference proteome</keyword>
<dbReference type="RefSeq" id="XP_034102626.1">
    <property type="nucleotide sequence ID" value="XM_034246735.2"/>
</dbReference>
<dbReference type="OrthoDB" id="7859978at2759"/>
<name>A0A6P8WG43_DROAB</name>
<evidence type="ECO:0000256" key="1">
    <source>
        <dbReference type="SAM" id="MobiDB-lite"/>
    </source>
</evidence>
<dbReference type="AlphaFoldDB" id="A0A6P8WG43"/>
<gene>
    <name evidence="3" type="primary">LOC117567032</name>
</gene>
<dbReference type="GeneID" id="117567032"/>
<accession>A0A6P8WG43</accession>
<feature type="region of interest" description="Disordered" evidence="1">
    <location>
        <begin position="438"/>
        <end position="465"/>
    </location>
</feature>